<dbReference type="AlphaFoldDB" id="F8MNR3"/>
<dbReference type="HOGENOM" id="CLU_1563305_0_0_1"/>
<dbReference type="EMBL" id="GL891305">
    <property type="protein sequence ID" value="EGO56185.1"/>
    <property type="molecule type" value="Genomic_DNA"/>
</dbReference>
<name>F8MNR3_NEUT8</name>
<accession>F8MNR3</accession>
<feature type="region of interest" description="Disordered" evidence="1">
    <location>
        <begin position="104"/>
        <end position="171"/>
    </location>
</feature>
<reference evidence="3" key="1">
    <citation type="journal article" date="2011" name="Genetics">
        <title>Massive changes in genome architecture accompany the transition to self-fertility in the filamentous fungus Neurospora tetrasperma.</title>
        <authorList>
            <person name="Ellison C.E."/>
            <person name="Stajich J.E."/>
            <person name="Jacobson D.J."/>
            <person name="Natvig D.O."/>
            <person name="Lapidus A."/>
            <person name="Foster B."/>
            <person name="Aerts A."/>
            <person name="Riley R."/>
            <person name="Lindquist E.A."/>
            <person name="Grigoriev I.V."/>
            <person name="Taylor J.W."/>
        </authorList>
    </citation>
    <scope>NUCLEOTIDE SEQUENCE [LARGE SCALE GENOMIC DNA]</scope>
    <source>
        <strain evidence="3">FGSC 2508 / P0657</strain>
    </source>
</reference>
<feature type="compositionally biased region" description="Low complexity" evidence="1">
    <location>
        <begin position="143"/>
        <end position="165"/>
    </location>
</feature>
<gene>
    <name evidence="2" type="ORF">NEUTE1DRAFT_110749</name>
</gene>
<proteinExistence type="predicted"/>
<evidence type="ECO:0000313" key="2">
    <source>
        <dbReference type="EMBL" id="EGO56185.1"/>
    </source>
</evidence>
<protein>
    <submittedName>
        <fullName evidence="2">Uncharacterized protein</fullName>
    </submittedName>
</protein>
<evidence type="ECO:0000313" key="3">
    <source>
        <dbReference type="Proteomes" id="UP000008065"/>
    </source>
</evidence>
<dbReference type="Proteomes" id="UP000008065">
    <property type="component" value="Unassembled WGS sequence"/>
</dbReference>
<evidence type="ECO:0000256" key="1">
    <source>
        <dbReference type="SAM" id="MobiDB-lite"/>
    </source>
</evidence>
<dbReference type="VEuPathDB" id="FungiDB:NEUTE1DRAFT_110749"/>
<sequence length="171" mass="17793">MSTPSPSGAPKPPPPAIIPVTPLPDSIFVLPPPSTTAQSAKRARIADEEARYAYNTTASLTAPGPITSFAETVISKAFAKAEIYRSFTATLNIKFARFSVVSPAYKSSTPPPSPTPDPTALVGKNISTSPIRKGKGPIAFAKTAARGTDSTSTSRSASNSYSNLTRKATVP</sequence>
<dbReference type="KEGG" id="nte:NEUTE1DRAFT110749"/>
<organism evidence="2 3">
    <name type="scientific">Neurospora tetrasperma (strain FGSC 2508 / ATCC MYA-4615 / P0657)</name>
    <dbReference type="NCBI Taxonomy" id="510951"/>
    <lineage>
        <taxon>Eukaryota</taxon>
        <taxon>Fungi</taxon>
        <taxon>Dikarya</taxon>
        <taxon>Ascomycota</taxon>
        <taxon>Pezizomycotina</taxon>
        <taxon>Sordariomycetes</taxon>
        <taxon>Sordariomycetidae</taxon>
        <taxon>Sordariales</taxon>
        <taxon>Sordariaceae</taxon>
        <taxon>Neurospora</taxon>
    </lineage>
</organism>
<dbReference type="OrthoDB" id="10520589at2759"/>
<keyword evidence="3" id="KW-1185">Reference proteome</keyword>
<dbReference type="GeneID" id="20822538"/>
<dbReference type="RefSeq" id="XP_009851814.1">
    <property type="nucleotide sequence ID" value="XM_009853512.1"/>
</dbReference>